<organism evidence="2 3">
    <name type="scientific">Acaulospora morrowiae</name>
    <dbReference type="NCBI Taxonomy" id="94023"/>
    <lineage>
        <taxon>Eukaryota</taxon>
        <taxon>Fungi</taxon>
        <taxon>Fungi incertae sedis</taxon>
        <taxon>Mucoromycota</taxon>
        <taxon>Glomeromycotina</taxon>
        <taxon>Glomeromycetes</taxon>
        <taxon>Diversisporales</taxon>
        <taxon>Acaulosporaceae</taxon>
        <taxon>Acaulospora</taxon>
    </lineage>
</organism>
<protein>
    <submittedName>
        <fullName evidence="2">13285_t:CDS:1</fullName>
    </submittedName>
</protein>
<feature type="non-terminal residue" evidence="2">
    <location>
        <position position="209"/>
    </location>
</feature>
<feature type="compositionally biased region" description="Polar residues" evidence="1">
    <location>
        <begin position="159"/>
        <end position="203"/>
    </location>
</feature>
<gene>
    <name evidence="2" type="ORF">AMORRO_LOCUS17445</name>
</gene>
<feature type="compositionally biased region" description="Pro residues" evidence="1">
    <location>
        <begin position="54"/>
        <end position="78"/>
    </location>
</feature>
<feature type="non-terminal residue" evidence="2">
    <location>
        <position position="1"/>
    </location>
</feature>
<keyword evidence="3" id="KW-1185">Reference proteome</keyword>
<dbReference type="OrthoDB" id="2448279at2759"/>
<sequence length="209" mass="22443">AYSYDQNQQQYLAPPGTQPSDYTSFQYTAPSNNTQPYSQYQTLYSYSAASPGNPSAPTPTYPPGVTPPPASSFQPNPPGVAPNSSWYSSTIPTSVPYQNPVYTSFDPNVYYQPQFGIYQNTNPITGTYPTYSTVNVPDASTFAQNVAQPTYPIAPSSDPVATSNNATKNTVGNEEKSINNVEVQQTSGFSSVKVNPSNDTNTGAVDLKS</sequence>
<dbReference type="AlphaFoldDB" id="A0A9N9P1Y1"/>
<dbReference type="EMBL" id="CAJVPV010053854">
    <property type="protein sequence ID" value="CAG8782477.1"/>
    <property type="molecule type" value="Genomic_DNA"/>
</dbReference>
<reference evidence="2" key="1">
    <citation type="submission" date="2021-06" db="EMBL/GenBank/DDBJ databases">
        <authorList>
            <person name="Kallberg Y."/>
            <person name="Tangrot J."/>
            <person name="Rosling A."/>
        </authorList>
    </citation>
    <scope>NUCLEOTIDE SEQUENCE</scope>
    <source>
        <strain evidence="2">CL551</strain>
    </source>
</reference>
<evidence type="ECO:0000313" key="2">
    <source>
        <dbReference type="EMBL" id="CAG8782477.1"/>
    </source>
</evidence>
<name>A0A9N9P1Y1_9GLOM</name>
<evidence type="ECO:0000313" key="3">
    <source>
        <dbReference type="Proteomes" id="UP000789342"/>
    </source>
</evidence>
<feature type="region of interest" description="Disordered" evidence="1">
    <location>
        <begin position="150"/>
        <end position="209"/>
    </location>
</feature>
<feature type="region of interest" description="Disordered" evidence="1">
    <location>
        <begin position="1"/>
        <end position="78"/>
    </location>
</feature>
<proteinExistence type="predicted"/>
<comment type="caution">
    <text evidence="2">The sequence shown here is derived from an EMBL/GenBank/DDBJ whole genome shotgun (WGS) entry which is preliminary data.</text>
</comment>
<feature type="compositionally biased region" description="Polar residues" evidence="1">
    <location>
        <begin position="1"/>
        <end position="11"/>
    </location>
</feature>
<feature type="compositionally biased region" description="Polar residues" evidence="1">
    <location>
        <begin position="18"/>
        <end position="53"/>
    </location>
</feature>
<evidence type="ECO:0000256" key="1">
    <source>
        <dbReference type="SAM" id="MobiDB-lite"/>
    </source>
</evidence>
<accession>A0A9N9P1Y1</accession>
<dbReference type="Proteomes" id="UP000789342">
    <property type="component" value="Unassembled WGS sequence"/>
</dbReference>